<feature type="compositionally biased region" description="Low complexity" evidence="5">
    <location>
        <begin position="465"/>
        <end position="476"/>
    </location>
</feature>
<keyword evidence="2" id="KW-0859">Xylose metabolism</keyword>
<keyword evidence="3" id="KW-0808">Transferase</keyword>
<dbReference type="PANTHER" id="PTHR43095">
    <property type="entry name" value="SUGAR KINASE"/>
    <property type="match status" value="1"/>
</dbReference>
<dbReference type="Pfam" id="PF00370">
    <property type="entry name" value="FGGY_N"/>
    <property type="match status" value="1"/>
</dbReference>
<feature type="domain" description="Carbohydrate kinase FGGY N-terminal" evidence="6">
    <location>
        <begin position="4"/>
        <end position="183"/>
    </location>
</feature>
<dbReference type="InterPro" id="IPR043129">
    <property type="entry name" value="ATPase_NBD"/>
</dbReference>
<evidence type="ECO:0000256" key="5">
    <source>
        <dbReference type="SAM" id="MobiDB-lite"/>
    </source>
</evidence>
<keyword evidence="8" id="KW-1185">Reference proteome</keyword>
<feature type="compositionally biased region" description="Low complexity" evidence="5">
    <location>
        <begin position="436"/>
        <end position="451"/>
    </location>
</feature>
<feature type="region of interest" description="Disordered" evidence="5">
    <location>
        <begin position="29"/>
        <end position="49"/>
    </location>
</feature>
<dbReference type="Gene3D" id="3.30.420.40">
    <property type="match status" value="1"/>
</dbReference>
<sequence>MPALLALDLGTSSAKAALLDLEGRTLAGGSAEYPTRRTEGGGTEQDPAHWGRAARESIAQIGPSAHEAAALCLTGQMQDLVLEGAAGAVRPAVLYTDQRAAAEAAQLREDLARDGMDWDHLAGNVQDASSCAAMARRLARHEPAALVSAHGLTFGPAGHLAHRLGAGLWCDATTAATTGLLEVIVMSSPSRVASTSLRCRGITAVSVNRRPFSRPCERGRSATANCPAVTIRSRRGNTICGAPSRRYVATGRSGAGGLSSSSFSRRRNPPMSLEPSPPLGAVPSPLLPCPSSSPSPRRTCPSLSAAEVEQSPVPRPVRRWCSPAALFSSSDGVLERAPPPSSTSIADDGVTRRCFSTSFCASSCSQRSCATRSTWSTSSQPVRFPYGSRRPRPRICSVSDSDASFLIATITAMFLTSQPSRSLFTDTIARIGEAGDSTSSSIDSASSEDCSVTTSTEPPSPMYPSPASRSPIRSASATVCATTNRTGFTDEMPSAAAYSR</sequence>
<dbReference type="RefSeq" id="WP_115414829.1">
    <property type="nucleotide sequence ID" value="NZ_CP031356.1"/>
</dbReference>
<gene>
    <name evidence="7" type="ORF">DWV08_00005</name>
</gene>
<evidence type="ECO:0000256" key="1">
    <source>
        <dbReference type="ARBA" id="ARBA00009156"/>
    </source>
</evidence>
<reference evidence="7 8" key="1">
    <citation type="submission" date="2018-07" db="EMBL/GenBank/DDBJ databases">
        <title>Brachybacterium saurashtrense DSM 23186 genome sequence.</title>
        <authorList>
            <person name="Guo L."/>
        </authorList>
    </citation>
    <scope>NUCLEOTIDE SEQUENCE [LARGE SCALE GENOMIC DNA]</scope>
    <source>
        <strain evidence="7 8">DSM 23186</strain>
    </source>
</reference>
<keyword evidence="4" id="KW-0418">Kinase</keyword>
<feature type="compositionally biased region" description="Low complexity" evidence="5">
    <location>
        <begin position="294"/>
        <end position="304"/>
    </location>
</feature>
<evidence type="ECO:0000256" key="4">
    <source>
        <dbReference type="ARBA" id="ARBA00022777"/>
    </source>
</evidence>
<dbReference type="InterPro" id="IPR018484">
    <property type="entry name" value="FGGY_N"/>
</dbReference>
<dbReference type="Proteomes" id="UP000254236">
    <property type="component" value="Chromosome"/>
</dbReference>
<dbReference type="EMBL" id="CP031356">
    <property type="protein sequence ID" value="AXK47086.1"/>
    <property type="molecule type" value="Genomic_DNA"/>
</dbReference>
<comment type="similarity">
    <text evidence="1">Belongs to the FGGY kinase family.</text>
</comment>
<dbReference type="InterPro" id="IPR050406">
    <property type="entry name" value="FGGY_Carb_Kinase"/>
</dbReference>
<evidence type="ECO:0000313" key="7">
    <source>
        <dbReference type="EMBL" id="AXK47086.1"/>
    </source>
</evidence>
<name>A0ABM6XDM3_9MICO</name>
<dbReference type="PANTHER" id="PTHR43095:SF5">
    <property type="entry name" value="XYLULOSE KINASE"/>
    <property type="match status" value="1"/>
</dbReference>
<feature type="region of interest" description="Disordered" evidence="5">
    <location>
        <begin position="481"/>
        <end position="500"/>
    </location>
</feature>
<evidence type="ECO:0000313" key="8">
    <source>
        <dbReference type="Proteomes" id="UP000254236"/>
    </source>
</evidence>
<feature type="region of interest" description="Disordered" evidence="5">
    <location>
        <begin position="251"/>
        <end position="308"/>
    </location>
</feature>
<keyword evidence="2" id="KW-0119">Carbohydrate metabolism</keyword>
<evidence type="ECO:0000256" key="2">
    <source>
        <dbReference type="ARBA" id="ARBA00022629"/>
    </source>
</evidence>
<organism evidence="7 8">
    <name type="scientific">Brachybacterium saurashtrense</name>
    <dbReference type="NCBI Taxonomy" id="556288"/>
    <lineage>
        <taxon>Bacteria</taxon>
        <taxon>Bacillati</taxon>
        <taxon>Actinomycetota</taxon>
        <taxon>Actinomycetes</taxon>
        <taxon>Micrococcales</taxon>
        <taxon>Dermabacteraceae</taxon>
        <taxon>Brachybacterium</taxon>
    </lineage>
</organism>
<evidence type="ECO:0000256" key="3">
    <source>
        <dbReference type="ARBA" id="ARBA00022679"/>
    </source>
</evidence>
<proteinExistence type="inferred from homology"/>
<evidence type="ECO:0000259" key="6">
    <source>
        <dbReference type="Pfam" id="PF00370"/>
    </source>
</evidence>
<feature type="region of interest" description="Disordered" evidence="5">
    <location>
        <begin position="434"/>
        <end position="476"/>
    </location>
</feature>
<dbReference type="SUPFAM" id="SSF53067">
    <property type="entry name" value="Actin-like ATPase domain"/>
    <property type="match status" value="1"/>
</dbReference>
<accession>A0ABM6XDM3</accession>
<protein>
    <recommendedName>
        <fullName evidence="6">Carbohydrate kinase FGGY N-terminal domain-containing protein</fullName>
    </recommendedName>
</protein>
<feature type="compositionally biased region" description="Pro residues" evidence="5">
    <location>
        <begin position="275"/>
        <end position="293"/>
    </location>
</feature>